<evidence type="ECO:0000256" key="6">
    <source>
        <dbReference type="RuleBase" id="RU003968"/>
    </source>
</evidence>
<feature type="binding site" evidence="5">
    <location>
        <begin position="172"/>
        <end position="175"/>
    </location>
    <ligand>
        <name>FAD</name>
        <dbReference type="ChEBI" id="CHEBI:57692"/>
    </ligand>
</feature>
<dbReference type="PROSITE" id="PS00624">
    <property type="entry name" value="GMC_OXRED_2"/>
    <property type="match status" value="1"/>
</dbReference>
<dbReference type="PIRSF" id="PIRSF000137">
    <property type="entry name" value="Alcohol_oxidase"/>
    <property type="match status" value="1"/>
</dbReference>
<dbReference type="SUPFAM" id="SSF54373">
    <property type="entry name" value="FAD-linked reductases, C-terminal domain"/>
    <property type="match status" value="1"/>
</dbReference>
<gene>
    <name evidence="10" type="ORF">CRM22_007284</name>
</gene>
<dbReference type="InterPro" id="IPR007867">
    <property type="entry name" value="GMC_OxRtase_C"/>
</dbReference>
<comment type="similarity">
    <text evidence="2 6">Belongs to the GMC oxidoreductase family.</text>
</comment>
<dbReference type="Pfam" id="PF05199">
    <property type="entry name" value="GMC_oxred_C"/>
    <property type="match status" value="2"/>
</dbReference>
<keyword evidence="11" id="KW-1185">Reference proteome</keyword>
<evidence type="ECO:0000256" key="7">
    <source>
        <dbReference type="SAM" id="SignalP"/>
    </source>
</evidence>
<feature type="domain" description="Glucose-methanol-choline oxidoreductase N-terminal" evidence="9">
    <location>
        <begin position="335"/>
        <end position="349"/>
    </location>
</feature>
<sequence>MLLYIIIFRLVQIFAMLKTVGIQGNTFFNSLGRPVQRERLNSIFFRNSPLSFVSTTRRWKTMYRQHSKTSFDYIIVGAGSAGCVLANRLSAPRSLTSSLRSHADASSVHLLEAGPTDEGFSRWTIRMPAALMYNLYDDKYNWYYHTVPQRHMNNRVMYWPRGRVLGGSSSLNAMVYIRGHPMDYDRWEREGATGWNFENCLPYFRRSQTHELGGDEYRGGSGPLYVSRGKTNHPLHEAWLKAGQESGYHFTEDVNGYQQEGVGYFDMTIKDGQRCSAATAYLHPIKHSRPNLKITTKALVTRILFEGTRAVGVEYLQDGSLYETRAEREVILSGGAINSPQLLMLSGIGYVDYLRSIGIDAWHQLPGVGQNLQDHLEVYVQHACDEPITLYKAQWKYPHVMIGIGLRWFLTHTGWGATSHLETGGFIRSGPNVDHPDIQFHFLPSTIHDHGRKMGVRHAYQVHVGPMRPRGTGQLVLASTDPKAPPKIDPNYMSCEDDREDMRKCIRLSREIFAQSSLAKRFGGYEMAPGAEKKTNAELDQFVRELADSAYHPSCTCRMGLNPEGRPVTERDIQQRGYLGNGIVEAAVTRPDCKVWGLEGLRVVDASIMPSIVSGNLNAPVIMMAERAADLILSDRDGKSVMLSPATGVKYWTPKFPKEQRDMKPEVRLEC</sequence>
<dbReference type="InterPro" id="IPR000172">
    <property type="entry name" value="GMC_OxRdtase_N"/>
</dbReference>
<keyword evidence="4 5" id="KW-0274">FAD</keyword>
<dbReference type="AlphaFoldDB" id="A0A4S2LH67"/>
<evidence type="ECO:0000256" key="2">
    <source>
        <dbReference type="ARBA" id="ARBA00010790"/>
    </source>
</evidence>
<name>A0A4S2LH67_OPIFE</name>
<organism evidence="10 11">
    <name type="scientific">Opisthorchis felineus</name>
    <dbReference type="NCBI Taxonomy" id="147828"/>
    <lineage>
        <taxon>Eukaryota</taxon>
        <taxon>Metazoa</taxon>
        <taxon>Spiralia</taxon>
        <taxon>Lophotrochozoa</taxon>
        <taxon>Platyhelminthes</taxon>
        <taxon>Trematoda</taxon>
        <taxon>Digenea</taxon>
        <taxon>Opisthorchiida</taxon>
        <taxon>Opisthorchiata</taxon>
        <taxon>Opisthorchiidae</taxon>
        <taxon>Opisthorchis</taxon>
    </lineage>
</organism>
<dbReference type="InterPro" id="IPR012132">
    <property type="entry name" value="GMC_OxRdtase"/>
</dbReference>
<evidence type="ECO:0000256" key="5">
    <source>
        <dbReference type="PIRSR" id="PIRSR000137-2"/>
    </source>
</evidence>
<dbReference type="Pfam" id="PF00732">
    <property type="entry name" value="GMC_oxred_N"/>
    <property type="match status" value="1"/>
</dbReference>
<dbReference type="Proteomes" id="UP000308267">
    <property type="component" value="Unassembled WGS sequence"/>
</dbReference>
<evidence type="ECO:0000313" key="10">
    <source>
        <dbReference type="EMBL" id="TGZ62691.1"/>
    </source>
</evidence>
<protein>
    <recommendedName>
        <fullName evidence="8 9">Glucose-methanol-choline oxidoreductase N-terminal domain-containing protein</fullName>
    </recommendedName>
</protein>
<reference evidence="10 11" key="1">
    <citation type="journal article" date="2019" name="BMC Genomics">
        <title>New insights from Opisthorchis felineus genome: update on genomics of the epidemiologically important liver flukes.</title>
        <authorList>
            <person name="Ershov N.I."/>
            <person name="Mordvinov V.A."/>
            <person name="Prokhortchouk E.B."/>
            <person name="Pakharukova M.Y."/>
            <person name="Gunbin K.V."/>
            <person name="Ustyantsev K."/>
            <person name="Genaev M.A."/>
            <person name="Blinov A.G."/>
            <person name="Mazur A."/>
            <person name="Boulygina E."/>
            <person name="Tsygankova S."/>
            <person name="Khrameeva E."/>
            <person name="Chekanov N."/>
            <person name="Fan G."/>
            <person name="Xiao A."/>
            <person name="Zhang H."/>
            <person name="Xu X."/>
            <person name="Yang H."/>
            <person name="Solovyev V."/>
            <person name="Lee S.M."/>
            <person name="Liu X."/>
            <person name="Afonnikov D.A."/>
            <person name="Skryabin K.G."/>
        </authorList>
    </citation>
    <scope>NUCLEOTIDE SEQUENCE [LARGE SCALE GENOMIC DNA]</scope>
    <source>
        <strain evidence="10">AK-0245</strain>
        <tissue evidence="10">Whole organism</tissue>
    </source>
</reference>
<evidence type="ECO:0000259" key="9">
    <source>
        <dbReference type="PROSITE" id="PS00624"/>
    </source>
</evidence>
<dbReference type="GO" id="GO:0050660">
    <property type="term" value="F:flavin adenine dinucleotide binding"/>
    <property type="evidence" value="ECO:0007669"/>
    <property type="project" value="InterPro"/>
</dbReference>
<dbReference type="EMBL" id="SJOL01007411">
    <property type="protein sequence ID" value="TGZ62691.1"/>
    <property type="molecule type" value="Genomic_DNA"/>
</dbReference>
<dbReference type="STRING" id="147828.A0A4S2LH67"/>
<dbReference type="InterPro" id="IPR036188">
    <property type="entry name" value="FAD/NAD-bd_sf"/>
</dbReference>
<dbReference type="NCBIfam" id="NF002550">
    <property type="entry name" value="PRK02106.1"/>
    <property type="match status" value="1"/>
</dbReference>
<evidence type="ECO:0000256" key="4">
    <source>
        <dbReference type="ARBA" id="ARBA00022827"/>
    </source>
</evidence>
<dbReference type="PANTHER" id="PTHR11552:SF147">
    <property type="entry name" value="CHOLINE DEHYDROGENASE, MITOCHONDRIAL"/>
    <property type="match status" value="1"/>
</dbReference>
<dbReference type="SUPFAM" id="SSF51905">
    <property type="entry name" value="FAD/NAD(P)-binding domain"/>
    <property type="match status" value="1"/>
</dbReference>
<evidence type="ECO:0000256" key="3">
    <source>
        <dbReference type="ARBA" id="ARBA00022630"/>
    </source>
</evidence>
<dbReference type="GO" id="GO:0008812">
    <property type="term" value="F:choline dehydrogenase activity"/>
    <property type="evidence" value="ECO:0007669"/>
    <property type="project" value="TreeGrafter"/>
</dbReference>
<dbReference type="Gene3D" id="3.30.560.10">
    <property type="entry name" value="Glucose Oxidase, domain 3"/>
    <property type="match status" value="1"/>
</dbReference>
<comment type="caution">
    <text evidence="10">The sequence shown here is derived from an EMBL/GenBank/DDBJ whole genome shotgun (WGS) entry which is preliminary data.</text>
</comment>
<evidence type="ECO:0000256" key="1">
    <source>
        <dbReference type="ARBA" id="ARBA00001974"/>
    </source>
</evidence>
<feature type="binding site" evidence="5">
    <location>
        <position position="300"/>
    </location>
    <ligand>
        <name>FAD</name>
        <dbReference type="ChEBI" id="CHEBI:57692"/>
    </ligand>
</feature>
<feature type="binding site" evidence="5">
    <location>
        <position position="164"/>
    </location>
    <ligand>
        <name>FAD</name>
        <dbReference type="ChEBI" id="CHEBI:57692"/>
    </ligand>
</feature>
<comment type="cofactor">
    <cofactor evidence="1 5">
        <name>FAD</name>
        <dbReference type="ChEBI" id="CHEBI:57692"/>
    </cofactor>
</comment>
<keyword evidence="7" id="KW-0732">Signal</keyword>
<proteinExistence type="inferred from homology"/>
<accession>A0A4S2LH67</accession>
<feature type="domain" description="Glucose-methanol-choline oxidoreductase N-terminal" evidence="8">
    <location>
        <begin position="162"/>
        <end position="185"/>
    </location>
</feature>
<evidence type="ECO:0000259" key="8">
    <source>
        <dbReference type="PROSITE" id="PS00623"/>
    </source>
</evidence>
<dbReference type="Gene3D" id="3.50.50.60">
    <property type="entry name" value="FAD/NAD(P)-binding domain"/>
    <property type="match status" value="1"/>
</dbReference>
<evidence type="ECO:0000313" key="11">
    <source>
        <dbReference type="Proteomes" id="UP000308267"/>
    </source>
</evidence>
<dbReference type="GO" id="GO:0005743">
    <property type="term" value="C:mitochondrial inner membrane"/>
    <property type="evidence" value="ECO:0007669"/>
    <property type="project" value="TreeGrafter"/>
</dbReference>
<feature type="signal peptide" evidence="7">
    <location>
        <begin position="1"/>
        <end position="21"/>
    </location>
</feature>
<feature type="chain" id="PRO_5020327112" description="Glucose-methanol-choline oxidoreductase N-terminal domain-containing protein" evidence="7">
    <location>
        <begin position="22"/>
        <end position="671"/>
    </location>
</feature>
<dbReference type="PROSITE" id="PS00623">
    <property type="entry name" value="GMC_OXRED_1"/>
    <property type="match status" value="1"/>
</dbReference>
<dbReference type="OrthoDB" id="269227at2759"/>
<keyword evidence="3 6" id="KW-0285">Flavoprotein</keyword>
<dbReference type="PANTHER" id="PTHR11552">
    <property type="entry name" value="GLUCOSE-METHANOL-CHOLINE GMC OXIDOREDUCTASE"/>
    <property type="match status" value="1"/>
</dbReference>